<evidence type="ECO:0000259" key="3">
    <source>
        <dbReference type="Pfam" id="PF11500"/>
    </source>
</evidence>
<accession>A0A194WVU2</accession>
<feature type="compositionally biased region" description="Basic and acidic residues" evidence="2">
    <location>
        <begin position="95"/>
        <end position="110"/>
    </location>
</feature>
<feature type="coiled-coil region" evidence="1">
    <location>
        <begin position="383"/>
        <end position="417"/>
    </location>
</feature>
<dbReference type="OrthoDB" id="5383703at2759"/>
<feature type="region of interest" description="Disordered" evidence="2">
    <location>
        <begin position="45"/>
        <end position="228"/>
    </location>
</feature>
<dbReference type="GeneID" id="28822028"/>
<feature type="region of interest" description="Disordered" evidence="2">
    <location>
        <begin position="751"/>
        <end position="775"/>
    </location>
</feature>
<feature type="compositionally biased region" description="Basic and acidic residues" evidence="2">
    <location>
        <begin position="197"/>
        <end position="213"/>
    </location>
</feature>
<feature type="compositionally biased region" description="Basic and acidic residues" evidence="2">
    <location>
        <begin position="753"/>
        <end position="775"/>
    </location>
</feature>
<dbReference type="InParanoid" id="A0A194WVU2"/>
<feature type="compositionally biased region" description="Basic and acidic residues" evidence="2">
    <location>
        <begin position="48"/>
        <end position="68"/>
    </location>
</feature>
<dbReference type="RefSeq" id="XP_018066057.1">
    <property type="nucleotide sequence ID" value="XM_018212302.1"/>
</dbReference>
<keyword evidence="1" id="KW-0175">Coiled coil</keyword>
<evidence type="ECO:0000313" key="5">
    <source>
        <dbReference type="Proteomes" id="UP000070700"/>
    </source>
</evidence>
<feature type="domain" description="Spindle pole body-associated protein cut12" evidence="3">
    <location>
        <begin position="141"/>
        <end position="300"/>
    </location>
</feature>
<protein>
    <recommendedName>
        <fullName evidence="3">Spindle pole body-associated protein cut12 domain-containing protein</fullName>
    </recommendedName>
</protein>
<gene>
    <name evidence="4" type="ORF">LY89DRAFT_654423</name>
</gene>
<dbReference type="AlphaFoldDB" id="A0A194WVU2"/>
<keyword evidence="5" id="KW-1185">Reference proteome</keyword>
<feature type="compositionally biased region" description="Basic and acidic residues" evidence="2">
    <location>
        <begin position="152"/>
        <end position="172"/>
    </location>
</feature>
<reference evidence="4 5" key="1">
    <citation type="submission" date="2015-10" db="EMBL/GenBank/DDBJ databases">
        <title>Full genome of DAOMC 229536 Phialocephala scopiformis, a fungal endophyte of spruce producing the potent anti-insectan compound rugulosin.</title>
        <authorList>
            <consortium name="DOE Joint Genome Institute"/>
            <person name="Walker A.K."/>
            <person name="Frasz S.L."/>
            <person name="Seifert K.A."/>
            <person name="Miller J.D."/>
            <person name="Mondo S.J."/>
            <person name="Labutti K."/>
            <person name="Lipzen A."/>
            <person name="Dockter R."/>
            <person name="Kennedy M."/>
            <person name="Grigoriev I.V."/>
            <person name="Spatafora J.W."/>
        </authorList>
    </citation>
    <scope>NUCLEOTIDE SEQUENCE [LARGE SCALE GENOMIC DNA]</scope>
    <source>
        <strain evidence="4 5">CBS 120377</strain>
    </source>
</reference>
<evidence type="ECO:0000256" key="2">
    <source>
        <dbReference type="SAM" id="MobiDB-lite"/>
    </source>
</evidence>
<dbReference type="KEGG" id="psco:LY89DRAFT_654423"/>
<dbReference type="Proteomes" id="UP000070700">
    <property type="component" value="Unassembled WGS sequence"/>
</dbReference>
<feature type="coiled-coil region" evidence="1">
    <location>
        <begin position="443"/>
        <end position="519"/>
    </location>
</feature>
<dbReference type="Pfam" id="PF11500">
    <property type="entry name" value="Cut12"/>
    <property type="match status" value="1"/>
</dbReference>
<feature type="coiled-coil region" evidence="1">
    <location>
        <begin position="269"/>
        <end position="296"/>
    </location>
</feature>
<proteinExistence type="predicted"/>
<dbReference type="InterPro" id="IPR021589">
    <property type="entry name" value="Cut12"/>
</dbReference>
<dbReference type="EMBL" id="KQ947426">
    <property type="protein sequence ID" value="KUJ11702.1"/>
    <property type="molecule type" value="Genomic_DNA"/>
</dbReference>
<sequence length="775" mass="86796">MLNWWLGKPAGRNRVEDENAELLDAPETPAPVFAARALKSAIFGTPARPDDTIYDDLDRTMPKDDRSSQARSMSPTKPSGILLTPGTAMGRRKTVSFDHEVADQENESKTRVKPSSKSGIPDDCPGKFPSPWIPKSEARKARRRTSLTQALEDARGQKSEKSRLEVRRRSSDSEAAPQPAPKEEIPHTTVSSQSLKPEVDSQDFLKEPTKEAGVDSDMTVDLNEPHSKSGKFWKSEYERYQEDIRVEITKLTNYKNLAKSYAHSKDAQAMNLAVKLKEEQAKVIEMENKISKLSFKIARLGREGRDDDAPVLIKELARQTALAVQYKGQVEEFRVALEENGIEISPQKGASKGETGFASPRTEQTILDTRRELRKARAQLKDMAAFREELQSLHQALSDAKKASTKLEAENTKLTQELLHSDLRLATHLEKCEAKDHQSDEHKLKKDEAIQNLQRDYDQLKEQAKSSRRDAEQLLKKRQEQIVDLRKELASVRGSDFTVKELQQALQKKDLEHAQEVEKYKKQIEDLKRSQETGASFARRLEEKTDNKEDIILPPREWYPPKASPIRESQIPVPASTISRPLKTFSSRSSLHEDSLHTPRPRASHPALSEIINNANVDTLPPQRYGPVQHTPMGPTTPLSDQFPMTVKSPELTMPCFESTQLVEPAKGVHARNCNASPRPSMFNIASSPPKAALMRTHTANGLSRQRSNNDLGSRRLADINSSRLADASRLPALETTKTKVPIPPERVAAAKARLEAKAAEKKKAAEAGKENVKA</sequence>
<name>A0A194WVU2_MOLSC</name>
<evidence type="ECO:0000256" key="1">
    <source>
        <dbReference type="SAM" id="Coils"/>
    </source>
</evidence>
<organism evidence="4 5">
    <name type="scientific">Mollisia scopiformis</name>
    <name type="common">Conifer needle endophyte fungus</name>
    <name type="synonym">Phialocephala scopiformis</name>
    <dbReference type="NCBI Taxonomy" id="149040"/>
    <lineage>
        <taxon>Eukaryota</taxon>
        <taxon>Fungi</taxon>
        <taxon>Dikarya</taxon>
        <taxon>Ascomycota</taxon>
        <taxon>Pezizomycotina</taxon>
        <taxon>Leotiomycetes</taxon>
        <taxon>Helotiales</taxon>
        <taxon>Mollisiaceae</taxon>
        <taxon>Mollisia</taxon>
    </lineage>
</organism>
<evidence type="ECO:0000313" key="4">
    <source>
        <dbReference type="EMBL" id="KUJ11702.1"/>
    </source>
</evidence>